<dbReference type="Pfam" id="PF13091">
    <property type="entry name" value="PLDc_2"/>
    <property type="match status" value="2"/>
</dbReference>
<evidence type="ECO:0000256" key="3">
    <source>
        <dbReference type="ARBA" id="ARBA00022516"/>
    </source>
</evidence>
<dbReference type="PANTHER" id="PTHR21248">
    <property type="entry name" value="CARDIOLIPIN SYNTHASE"/>
    <property type="match status" value="1"/>
</dbReference>
<dbReference type="FunFam" id="3.30.870.10:FF:000014">
    <property type="entry name" value="Cardiolipin synthase"/>
    <property type="match status" value="1"/>
</dbReference>
<evidence type="ECO:0000256" key="9">
    <source>
        <dbReference type="ARBA" id="ARBA00023136"/>
    </source>
</evidence>
<dbReference type="SMART" id="SM00155">
    <property type="entry name" value="PLDc"/>
    <property type="match status" value="2"/>
</dbReference>
<evidence type="ECO:0000256" key="4">
    <source>
        <dbReference type="ARBA" id="ARBA00022679"/>
    </source>
</evidence>
<dbReference type="PIRSF" id="PIRSF000850">
    <property type="entry name" value="Phospholipase_D_PSS"/>
    <property type="match status" value="1"/>
</dbReference>
<dbReference type="NCBIfam" id="TIGR04265">
    <property type="entry name" value="bac_cardiolipin"/>
    <property type="match status" value="1"/>
</dbReference>
<dbReference type="CDD" id="cd09110">
    <property type="entry name" value="PLDc_CLS_1"/>
    <property type="match status" value="1"/>
</dbReference>
<dbReference type="InterPro" id="IPR022924">
    <property type="entry name" value="Cardiolipin_synthase"/>
</dbReference>
<dbReference type="CDD" id="cd09112">
    <property type="entry name" value="PLDc_CLS_2"/>
    <property type="match status" value="1"/>
</dbReference>
<keyword evidence="9" id="KW-0472">Membrane</keyword>
<dbReference type="STRING" id="1385513.N780_13900"/>
<keyword evidence="2" id="KW-1003">Cell membrane</keyword>
<keyword evidence="10" id="KW-0594">Phospholipid biosynthesis</keyword>
<evidence type="ECO:0000313" key="14">
    <source>
        <dbReference type="EMBL" id="KGP92484.1"/>
    </source>
</evidence>
<dbReference type="EMBL" id="AVBG01000002">
    <property type="protein sequence ID" value="KGP92484.1"/>
    <property type="molecule type" value="Genomic_DNA"/>
</dbReference>
<keyword evidence="3" id="KW-0444">Lipid biosynthesis</keyword>
<dbReference type="GO" id="GO:0008808">
    <property type="term" value="F:cardiolipin synthase activity"/>
    <property type="evidence" value="ECO:0007669"/>
    <property type="project" value="UniProtKB-UniRule"/>
</dbReference>
<evidence type="ECO:0000256" key="8">
    <source>
        <dbReference type="ARBA" id="ARBA00023098"/>
    </source>
</evidence>
<gene>
    <name evidence="14" type="ORF">N780_13900</name>
</gene>
<evidence type="ECO:0000256" key="6">
    <source>
        <dbReference type="ARBA" id="ARBA00022737"/>
    </source>
</evidence>
<evidence type="ECO:0000256" key="2">
    <source>
        <dbReference type="ARBA" id="ARBA00022475"/>
    </source>
</evidence>
<dbReference type="AlphaFoldDB" id="A0A0A2UX32"/>
<dbReference type="Proteomes" id="UP000030153">
    <property type="component" value="Unassembled WGS sequence"/>
</dbReference>
<comment type="subcellular location">
    <subcellularLocation>
        <location evidence="1">Cell membrane</location>
    </subcellularLocation>
</comment>
<evidence type="ECO:0000256" key="5">
    <source>
        <dbReference type="ARBA" id="ARBA00022692"/>
    </source>
</evidence>
<evidence type="ECO:0000256" key="11">
    <source>
        <dbReference type="ARBA" id="ARBA00023264"/>
    </source>
</evidence>
<dbReference type="GO" id="GO:0032049">
    <property type="term" value="P:cardiolipin biosynthetic process"/>
    <property type="evidence" value="ECO:0007669"/>
    <property type="project" value="UniProtKB-UniRule"/>
</dbReference>
<dbReference type="Gene3D" id="3.30.870.10">
    <property type="entry name" value="Endonuclease Chain A"/>
    <property type="match status" value="2"/>
</dbReference>
<dbReference type="SUPFAM" id="SSF56024">
    <property type="entry name" value="Phospholipase D/nuclease"/>
    <property type="match status" value="2"/>
</dbReference>
<evidence type="ECO:0000256" key="10">
    <source>
        <dbReference type="ARBA" id="ARBA00023209"/>
    </source>
</evidence>
<dbReference type="eggNOG" id="COG1502">
    <property type="taxonomic scope" value="Bacteria"/>
</dbReference>
<dbReference type="EC" id="2.7.8.-" evidence="12"/>
<dbReference type="PANTHER" id="PTHR21248:SF7">
    <property type="entry name" value="MINOR CARDIOLIPIN SYNTHASE CLSB"/>
    <property type="match status" value="1"/>
</dbReference>
<organism evidence="14 15">
    <name type="scientific">Pontibacillus chungwhensis BH030062</name>
    <dbReference type="NCBI Taxonomy" id="1385513"/>
    <lineage>
        <taxon>Bacteria</taxon>
        <taxon>Bacillati</taxon>
        <taxon>Bacillota</taxon>
        <taxon>Bacilli</taxon>
        <taxon>Bacillales</taxon>
        <taxon>Bacillaceae</taxon>
        <taxon>Pontibacillus</taxon>
    </lineage>
</organism>
<reference evidence="14 15" key="1">
    <citation type="submission" date="2013-08" db="EMBL/GenBank/DDBJ databases">
        <title>Genome of Pontibacillus chungwhensis.</title>
        <authorList>
            <person name="Wang Q."/>
            <person name="Wang G."/>
        </authorList>
    </citation>
    <scope>NUCLEOTIDE SEQUENCE [LARGE SCALE GENOMIC DNA]</scope>
    <source>
        <strain evidence="14 15">BH030062</strain>
    </source>
</reference>
<feature type="domain" description="PLD phosphodiesterase" evidence="13">
    <location>
        <begin position="309"/>
        <end position="336"/>
    </location>
</feature>
<feature type="domain" description="PLD phosphodiesterase" evidence="13">
    <location>
        <begin position="140"/>
        <end position="167"/>
    </location>
</feature>
<proteinExistence type="predicted"/>
<keyword evidence="6" id="KW-0677">Repeat</keyword>
<keyword evidence="5" id="KW-0812">Transmembrane</keyword>
<keyword evidence="15" id="KW-1185">Reference proteome</keyword>
<dbReference type="InterPro" id="IPR001736">
    <property type="entry name" value="PLipase_D/transphosphatidylase"/>
</dbReference>
<sequence length="396" mass="46089">MIFIYIIVAIFLLIGLLLLDFSLGKKNHRKNVRFLDFESTTGDYQIYTSGDPLFEDLFQDLRHAKKKIDMMFFIIKTDEISRELLEILKQKAEEGLQVRLLLDRIGSYRINSKVIKELNQSGVEFAFSEKPKFPYFFYRSQRRNHRKITIIDGDVGYIGGFNVGREYLGKDAELGKWRDYHLRLLGDIVQHLQSTFFDDWYLATGHHDEEPVPTETEGEKWIEIAATDGVQLEDVFESLICQAKEEIFIGTPYFIPSERLFKCLTDALERGVNVKVIVPMKADHPLVKEAGLPYMMRLIDAGGEVYMFDQGFYHAKVVIVDQQLCDIGTANFDRRSLFLNKEVNTIIHNPRFVMDLRLAFLRDVQDSQPLNDHLIQLFTIRTKIKIGIARFFRPLL</sequence>
<keyword evidence="4" id="KW-0808">Transferase</keyword>
<dbReference type="GO" id="GO:0005886">
    <property type="term" value="C:plasma membrane"/>
    <property type="evidence" value="ECO:0007669"/>
    <property type="project" value="UniProtKB-SubCell"/>
</dbReference>
<keyword evidence="11" id="KW-1208">Phospholipid metabolism</keyword>
<accession>A0A0A2UX32</accession>
<evidence type="ECO:0000313" key="15">
    <source>
        <dbReference type="Proteomes" id="UP000030153"/>
    </source>
</evidence>
<evidence type="ECO:0000256" key="1">
    <source>
        <dbReference type="ARBA" id="ARBA00004236"/>
    </source>
</evidence>
<dbReference type="InterPro" id="IPR025202">
    <property type="entry name" value="PLD-like_dom"/>
</dbReference>
<protein>
    <recommendedName>
        <fullName evidence="12">Cardiolipin synthase</fullName>
        <ecNumber evidence="12">2.7.8.-</ecNumber>
    </recommendedName>
</protein>
<keyword evidence="7" id="KW-1133">Transmembrane helix</keyword>
<evidence type="ECO:0000256" key="7">
    <source>
        <dbReference type="ARBA" id="ARBA00022989"/>
    </source>
</evidence>
<comment type="caution">
    <text evidence="14">The sequence shown here is derived from an EMBL/GenBank/DDBJ whole genome shotgun (WGS) entry which is preliminary data.</text>
</comment>
<evidence type="ECO:0000259" key="13">
    <source>
        <dbReference type="PROSITE" id="PS50035"/>
    </source>
</evidence>
<keyword evidence="8" id="KW-0443">Lipid metabolism</keyword>
<dbReference type="OrthoDB" id="9762009at2"/>
<evidence type="ECO:0000256" key="12">
    <source>
        <dbReference type="NCBIfam" id="TIGR04265"/>
    </source>
</evidence>
<dbReference type="RefSeq" id="WP_036780087.1">
    <property type="nucleotide sequence ID" value="NZ_AVBG01000002.1"/>
</dbReference>
<dbReference type="PROSITE" id="PS50035">
    <property type="entry name" value="PLD"/>
    <property type="match status" value="2"/>
</dbReference>
<name>A0A0A2UX32_9BACI</name>